<proteinExistence type="predicted"/>
<accession>A0A3M2KXL7</accession>
<dbReference type="AlphaFoldDB" id="A0A3M2KXL7"/>
<dbReference type="RefSeq" id="WP_122200172.1">
    <property type="nucleotide sequence ID" value="NZ_JBHSKC010000015.1"/>
</dbReference>
<evidence type="ECO:0000259" key="1">
    <source>
        <dbReference type="Pfam" id="PF20408"/>
    </source>
</evidence>
<name>A0A3M2KXL7_9ACTN</name>
<dbReference type="PANTHER" id="PTHR13136:SF11">
    <property type="entry name" value="TESTIS-EXPRESSED PROTEIN 30"/>
    <property type="match status" value="1"/>
</dbReference>
<protein>
    <submittedName>
        <fullName evidence="2">Alpha/beta hydrolase</fullName>
    </submittedName>
</protein>
<evidence type="ECO:0000313" key="2">
    <source>
        <dbReference type="EMBL" id="RMI30267.1"/>
    </source>
</evidence>
<dbReference type="InterPro" id="IPR046879">
    <property type="entry name" value="KANL3/Tex30_Abhydrolase"/>
</dbReference>
<keyword evidence="2" id="KW-0378">Hydrolase</keyword>
<dbReference type="GO" id="GO:0016787">
    <property type="term" value="F:hydrolase activity"/>
    <property type="evidence" value="ECO:0007669"/>
    <property type="project" value="UniProtKB-KW"/>
</dbReference>
<keyword evidence="3" id="KW-1185">Reference proteome</keyword>
<dbReference type="Proteomes" id="UP000282674">
    <property type="component" value="Unassembled WGS sequence"/>
</dbReference>
<dbReference type="Pfam" id="PF20408">
    <property type="entry name" value="Abhydrolase_11"/>
    <property type="match status" value="1"/>
</dbReference>
<dbReference type="SUPFAM" id="SSF53474">
    <property type="entry name" value="alpha/beta-Hydrolases"/>
    <property type="match status" value="1"/>
</dbReference>
<feature type="domain" description="KANL3/Tex30 alpha/beta hydrolase-like" evidence="1">
    <location>
        <begin position="28"/>
        <end position="170"/>
    </location>
</feature>
<reference evidence="2 3" key="1">
    <citation type="submission" date="2018-10" db="EMBL/GenBank/DDBJ databases">
        <title>Isolation from soil.</title>
        <authorList>
            <person name="Hu J."/>
        </authorList>
    </citation>
    <scope>NUCLEOTIDE SEQUENCE [LARGE SCALE GENOMIC DNA]</scope>
    <source>
        <strain evidence="2 3">NEAU-Ht49</strain>
    </source>
</reference>
<dbReference type="InterPro" id="IPR029058">
    <property type="entry name" value="AB_hydrolase_fold"/>
</dbReference>
<dbReference type="PANTHER" id="PTHR13136">
    <property type="entry name" value="TESTIS DEVELOPMENT PROTEIN PRTD"/>
    <property type="match status" value="1"/>
</dbReference>
<sequence length="205" mass="21454">MEIMTAHGPAEVTVDEPRAADGAAPAFLLVLTHGSNGGVDAPDLLAVREVALGLGGVVARVLQPFRKAGRRAPGSAVRQDEAWLEIVKILRDRFGDVPLVQGGRSNGARVACRTAREAGATGVVALAFPLHPPGRPEKTRVDELRAAGVDVVVVNGDRDPFGVPDAAEAAEVVVLPGERHDLNKDPAAVGGAVEPWLRRWARAEG</sequence>
<dbReference type="InterPro" id="IPR026555">
    <property type="entry name" value="NSL3/Tex30"/>
</dbReference>
<dbReference type="OrthoDB" id="652634at2"/>
<gene>
    <name evidence="2" type="ORF">EBO15_43030</name>
</gene>
<dbReference type="Gene3D" id="3.40.50.1820">
    <property type="entry name" value="alpha/beta hydrolase"/>
    <property type="match status" value="1"/>
</dbReference>
<organism evidence="2 3">
    <name type="scientific">Actinomadura harenae</name>
    <dbReference type="NCBI Taxonomy" id="2483351"/>
    <lineage>
        <taxon>Bacteria</taxon>
        <taxon>Bacillati</taxon>
        <taxon>Actinomycetota</taxon>
        <taxon>Actinomycetes</taxon>
        <taxon>Streptosporangiales</taxon>
        <taxon>Thermomonosporaceae</taxon>
        <taxon>Actinomadura</taxon>
    </lineage>
</organism>
<dbReference type="EMBL" id="RFFG01000233">
    <property type="protein sequence ID" value="RMI30267.1"/>
    <property type="molecule type" value="Genomic_DNA"/>
</dbReference>
<evidence type="ECO:0000313" key="3">
    <source>
        <dbReference type="Proteomes" id="UP000282674"/>
    </source>
</evidence>
<comment type="caution">
    <text evidence="2">The sequence shown here is derived from an EMBL/GenBank/DDBJ whole genome shotgun (WGS) entry which is preliminary data.</text>
</comment>